<dbReference type="Gene3D" id="3.40.50.2300">
    <property type="match status" value="1"/>
</dbReference>
<dbReference type="OrthoDB" id="333308at2"/>
<dbReference type="RefSeq" id="WP_135763779.1">
    <property type="nucleotide sequence ID" value="NZ_RQHV01000042.1"/>
</dbReference>
<dbReference type="InterPro" id="IPR011006">
    <property type="entry name" value="CheY-like_superfamily"/>
</dbReference>
<accession>A0A4R9LTL8</accession>
<dbReference type="Pfam" id="PF00072">
    <property type="entry name" value="Response_reg"/>
    <property type="match status" value="1"/>
</dbReference>
<feature type="domain" description="Response regulatory" evidence="3">
    <location>
        <begin position="3"/>
        <end position="125"/>
    </location>
</feature>
<dbReference type="PANTHER" id="PTHR44591">
    <property type="entry name" value="STRESS RESPONSE REGULATOR PROTEIN 1"/>
    <property type="match status" value="1"/>
</dbReference>
<evidence type="ECO:0000259" key="3">
    <source>
        <dbReference type="PROSITE" id="PS50110"/>
    </source>
</evidence>
<dbReference type="PROSITE" id="PS50110">
    <property type="entry name" value="RESPONSE_REGULATORY"/>
    <property type="match status" value="1"/>
</dbReference>
<sequence>MNRILIVDDNDKYANNLISYFSSKGISSDRAVDAAEGWKLYSNHKQYQMIISDVTMETQTSGLWMMRKIHKDGYAGVKVIASTGFDVLGVMSFSRWFLPLFCGLHWMIPKVPLKKGVVEWVPTRLSNKNPKPY</sequence>
<dbReference type="AlphaFoldDB" id="A0A4R9LTL8"/>
<evidence type="ECO:0000313" key="4">
    <source>
        <dbReference type="EMBL" id="TGN11020.1"/>
    </source>
</evidence>
<name>A0A4R9LTL8_9LEPT</name>
<dbReference type="SUPFAM" id="SSF52172">
    <property type="entry name" value="CheY-like"/>
    <property type="match status" value="1"/>
</dbReference>
<reference evidence="4" key="1">
    <citation type="journal article" date="2019" name="PLoS Negl. Trop. Dis.">
        <title>Revisiting the worldwide diversity of Leptospira species in the environment.</title>
        <authorList>
            <person name="Vincent A.T."/>
            <person name="Schiettekatte O."/>
            <person name="Bourhy P."/>
            <person name="Veyrier F.J."/>
            <person name="Picardeau M."/>
        </authorList>
    </citation>
    <scope>NUCLEOTIDE SEQUENCE [LARGE SCALE GENOMIC DNA]</scope>
    <source>
        <strain evidence="4">201400974</strain>
    </source>
</reference>
<comment type="caution">
    <text evidence="4">The sequence shown here is derived from an EMBL/GenBank/DDBJ whole genome shotgun (WGS) entry which is preliminary data.</text>
</comment>
<dbReference type="CDD" id="cd00156">
    <property type="entry name" value="REC"/>
    <property type="match status" value="1"/>
</dbReference>
<dbReference type="InterPro" id="IPR050595">
    <property type="entry name" value="Bact_response_regulator"/>
</dbReference>
<dbReference type="GO" id="GO:0000160">
    <property type="term" value="P:phosphorelay signal transduction system"/>
    <property type="evidence" value="ECO:0007669"/>
    <property type="project" value="InterPro"/>
</dbReference>
<evidence type="ECO:0000256" key="1">
    <source>
        <dbReference type="ARBA" id="ARBA00022553"/>
    </source>
</evidence>
<dbReference type="Proteomes" id="UP000298264">
    <property type="component" value="Unassembled WGS sequence"/>
</dbReference>
<keyword evidence="1 2" id="KW-0597">Phosphoprotein</keyword>
<evidence type="ECO:0000256" key="2">
    <source>
        <dbReference type="PROSITE-ProRule" id="PRU00169"/>
    </source>
</evidence>
<dbReference type="EMBL" id="RQHV01000042">
    <property type="protein sequence ID" value="TGN11020.1"/>
    <property type="molecule type" value="Genomic_DNA"/>
</dbReference>
<evidence type="ECO:0000313" key="5">
    <source>
        <dbReference type="Proteomes" id="UP000298264"/>
    </source>
</evidence>
<proteinExistence type="predicted"/>
<feature type="modified residue" description="4-aspartylphosphate" evidence="2">
    <location>
        <position position="53"/>
    </location>
</feature>
<keyword evidence="5" id="KW-1185">Reference proteome</keyword>
<dbReference type="InterPro" id="IPR001789">
    <property type="entry name" value="Sig_transdc_resp-reg_receiver"/>
</dbReference>
<organism evidence="4 5">
    <name type="scientific">Leptospira ilyithenensis</name>
    <dbReference type="NCBI Taxonomy" id="2484901"/>
    <lineage>
        <taxon>Bacteria</taxon>
        <taxon>Pseudomonadati</taxon>
        <taxon>Spirochaetota</taxon>
        <taxon>Spirochaetia</taxon>
        <taxon>Leptospirales</taxon>
        <taxon>Leptospiraceae</taxon>
        <taxon>Leptospira</taxon>
    </lineage>
</organism>
<dbReference type="PANTHER" id="PTHR44591:SF3">
    <property type="entry name" value="RESPONSE REGULATORY DOMAIN-CONTAINING PROTEIN"/>
    <property type="match status" value="1"/>
</dbReference>
<gene>
    <name evidence="4" type="ORF">EHS11_07590</name>
</gene>
<protein>
    <submittedName>
        <fullName evidence="4">Response regulator</fullName>
    </submittedName>
</protein>